<reference evidence="2 3" key="1">
    <citation type="journal article" date="2023" name="Plants (Basel)">
        <title>Bridging the Gap: Combining Genomics and Transcriptomics Approaches to Understand Stylosanthes scabra, an Orphan Legume from the Brazilian Caatinga.</title>
        <authorList>
            <person name="Ferreira-Neto J.R.C."/>
            <person name="da Silva M.D."/>
            <person name="Binneck E."/>
            <person name="de Melo N.F."/>
            <person name="da Silva R.H."/>
            <person name="de Melo A.L.T.M."/>
            <person name="Pandolfi V."/>
            <person name="Bustamante F.O."/>
            <person name="Brasileiro-Vidal A.C."/>
            <person name="Benko-Iseppon A.M."/>
        </authorList>
    </citation>
    <scope>NUCLEOTIDE SEQUENCE [LARGE SCALE GENOMIC DNA]</scope>
    <source>
        <tissue evidence="2">Leaves</tissue>
    </source>
</reference>
<dbReference type="Proteomes" id="UP001341840">
    <property type="component" value="Unassembled WGS sequence"/>
</dbReference>
<feature type="compositionally biased region" description="Basic and acidic residues" evidence="1">
    <location>
        <begin position="45"/>
        <end position="69"/>
    </location>
</feature>
<feature type="region of interest" description="Disordered" evidence="1">
    <location>
        <begin position="147"/>
        <end position="166"/>
    </location>
</feature>
<gene>
    <name evidence="2" type="ORF">PIB30_049169</name>
</gene>
<feature type="compositionally biased region" description="Basic and acidic residues" evidence="1">
    <location>
        <begin position="151"/>
        <end position="166"/>
    </location>
</feature>
<protein>
    <submittedName>
        <fullName evidence="2">Uncharacterized protein</fullName>
    </submittedName>
</protein>
<evidence type="ECO:0000313" key="3">
    <source>
        <dbReference type="Proteomes" id="UP001341840"/>
    </source>
</evidence>
<evidence type="ECO:0000313" key="2">
    <source>
        <dbReference type="EMBL" id="MED6123437.1"/>
    </source>
</evidence>
<name>A0ABU6RHE5_9FABA</name>
<sequence>MEGAEFDVYAKEFGWEIHCNEVHPEFVSCDDLIRLECGESNLNKSIDDDGNLKNSPKGKESDMRIKDETTNVGEDPNVEALEFEAPKACNDLGKDGPTESCSCPFPPGFGPYSQGAHVHRTLDALVIPESETEKACETESEFVNNTLEESNITKKEKKPEGKDRSVQKLIADAKASKLLWNSDIKSLSK</sequence>
<proteinExistence type="predicted"/>
<organism evidence="2 3">
    <name type="scientific">Stylosanthes scabra</name>
    <dbReference type="NCBI Taxonomy" id="79078"/>
    <lineage>
        <taxon>Eukaryota</taxon>
        <taxon>Viridiplantae</taxon>
        <taxon>Streptophyta</taxon>
        <taxon>Embryophyta</taxon>
        <taxon>Tracheophyta</taxon>
        <taxon>Spermatophyta</taxon>
        <taxon>Magnoliopsida</taxon>
        <taxon>eudicotyledons</taxon>
        <taxon>Gunneridae</taxon>
        <taxon>Pentapetalae</taxon>
        <taxon>rosids</taxon>
        <taxon>fabids</taxon>
        <taxon>Fabales</taxon>
        <taxon>Fabaceae</taxon>
        <taxon>Papilionoideae</taxon>
        <taxon>50 kb inversion clade</taxon>
        <taxon>dalbergioids sensu lato</taxon>
        <taxon>Dalbergieae</taxon>
        <taxon>Pterocarpus clade</taxon>
        <taxon>Stylosanthes</taxon>
    </lineage>
</organism>
<dbReference type="EMBL" id="JASCZI010030536">
    <property type="protein sequence ID" value="MED6123437.1"/>
    <property type="molecule type" value="Genomic_DNA"/>
</dbReference>
<comment type="caution">
    <text evidence="2">The sequence shown here is derived from an EMBL/GenBank/DDBJ whole genome shotgun (WGS) entry which is preliminary data.</text>
</comment>
<keyword evidence="3" id="KW-1185">Reference proteome</keyword>
<feature type="region of interest" description="Disordered" evidence="1">
    <location>
        <begin position="41"/>
        <end position="79"/>
    </location>
</feature>
<accession>A0ABU6RHE5</accession>
<evidence type="ECO:0000256" key="1">
    <source>
        <dbReference type="SAM" id="MobiDB-lite"/>
    </source>
</evidence>